<evidence type="ECO:0008006" key="3">
    <source>
        <dbReference type="Google" id="ProtNLM"/>
    </source>
</evidence>
<organism evidence="1 2">
    <name type="scientific">Actinosynnema pretiosum subsp. pretiosum</name>
    <dbReference type="NCBI Taxonomy" id="103721"/>
    <lineage>
        <taxon>Bacteria</taxon>
        <taxon>Bacillati</taxon>
        <taxon>Actinomycetota</taxon>
        <taxon>Actinomycetes</taxon>
        <taxon>Pseudonocardiales</taxon>
        <taxon>Pseudonocardiaceae</taxon>
        <taxon>Actinosynnema</taxon>
    </lineage>
</organism>
<name>A0AA45L739_9PSEU</name>
<evidence type="ECO:0000313" key="1">
    <source>
        <dbReference type="EMBL" id="QUF04482.1"/>
    </source>
</evidence>
<reference evidence="1" key="1">
    <citation type="submission" date="2021-04" db="EMBL/GenBank/DDBJ databases">
        <title>Genomic sequence of Actinosynnema pretiosum subsp. pretiosum ATCC 31280 (C-14919).</title>
        <authorList>
            <person name="Bai L."/>
            <person name="Wang X."/>
            <person name="Xiao Y."/>
        </authorList>
    </citation>
    <scope>NUCLEOTIDE SEQUENCE</scope>
    <source>
        <strain evidence="1">ATCC 31280</strain>
    </source>
</reference>
<accession>A0AA45L739</accession>
<protein>
    <recommendedName>
        <fullName evidence="3">Lipoprotein</fullName>
    </recommendedName>
</protein>
<dbReference type="PROSITE" id="PS51257">
    <property type="entry name" value="PROKAR_LIPOPROTEIN"/>
    <property type="match status" value="1"/>
</dbReference>
<evidence type="ECO:0000313" key="2">
    <source>
        <dbReference type="Proteomes" id="UP000677152"/>
    </source>
</evidence>
<dbReference type="EMBL" id="CP073249">
    <property type="protein sequence ID" value="QUF04482.1"/>
    <property type="molecule type" value="Genomic_DNA"/>
</dbReference>
<sequence>MRGLLPTVLPAALLSLVSGCQLFNPPHAIAGVVFRGSTPIVSKQDNEIRFDLRVDEKNVETFFTLPLEGRKRLLEGTPGVSAAGGCSPLSFSLTARVDGVSPYRAEYHSGATGAASFAEAPVPSLAPVRWEVPASTTELGFSANAEVPAGCVLTLTLRHFTVTDA</sequence>
<proteinExistence type="predicted"/>
<dbReference type="AlphaFoldDB" id="A0AA45L739"/>
<gene>
    <name evidence="1" type="ORF">KCV87_35170</name>
</gene>
<dbReference type="Proteomes" id="UP000677152">
    <property type="component" value="Chromosome"/>
</dbReference>